<dbReference type="OrthoDB" id="6375767at2759"/>
<accession>A0A2A9NNK9</accession>
<dbReference type="EMBL" id="KZ301995">
    <property type="protein sequence ID" value="PFH50904.1"/>
    <property type="molecule type" value="Genomic_DNA"/>
</dbReference>
<feature type="domain" description="DUF7904" evidence="2">
    <location>
        <begin position="21"/>
        <end position="102"/>
    </location>
</feature>
<evidence type="ECO:0000256" key="1">
    <source>
        <dbReference type="ARBA" id="ARBA00022737"/>
    </source>
</evidence>
<proteinExistence type="predicted"/>
<evidence type="ECO:0000313" key="4">
    <source>
        <dbReference type="Proteomes" id="UP000242287"/>
    </source>
</evidence>
<organism evidence="3 4">
    <name type="scientific">Amanita thiersii Skay4041</name>
    <dbReference type="NCBI Taxonomy" id="703135"/>
    <lineage>
        <taxon>Eukaryota</taxon>
        <taxon>Fungi</taxon>
        <taxon>Dikarya</taxon>
        <taxon>Basidiomycota</taxon>
        <taxon>Agaricomycotina</taxon>
        <taxon>Agaricomycetes</taxon>
        <taxon>Agaricomycetidae</taxon>
        <taxon>Agaricales</taxon>
        <taxon>Pluteineae</taxon>
        <taxon>Amanitaceae</taxon>
        <taxon>Amanita</taxon>
    </lineage>
</organism>
<dbReference type="SMART" id="SM00262">
    <property type="entry name" value="GEL"/>
    <property type="match status" value="1"/>
</dbReference>
<dbReference type="InterPro" id="IPR057226">
    <property type="entry name" value="DUF7904"/>
</dbReference>
<keyword evidence="4" id="KW-1185">Reference proteome</keyword>
<dbReference type="InterPro" id="IPR007122">
    <property type="entry name" value="Villin/Gelsolin"/>
</dbReference>
<sequence length="372" mass="42488">MKTISVEVFNIRGANAIAVPQGINVFYDTELLAVIHRHKFKSSGLVSTTVWIWQGRNSEKGEKEEHKIQELARRYGTQAELIRQHSEPPELIHSLGSRLAIRQGARSHWSPENTTMHLVRSRGSFIYIDEVNLSVKNLCSAFSYCLTVLDTIYVWHGCGSIESERQAALEYAQGFAPVGQQPLVLEEGDNDNDDIFWMILGGEDFANADYWKWRRIAPTPDPRVWRVESNRGEDSICFVSSFASEKNLSESVYVIDCIWEFFVLVGKQARGHRQNIRLGLDIALNLSKKVSAYRPFPPTVHVLVLPSQLPLDLRLNFRDLNEGLLNDEDIPDHMNILSSVEALEHLQRSKWDMTRLRDERMLPLGVDLSHIP</sequence>
<evidence type="ECO:0000259" key="2">
    <source>
        <dbReference type="Pfam" id="PF25480"/>
    </source>
</evidence>
<dbReference type="InterPro" id="IPR029006">
    <property type="entry name" value="ADF-H/Gelsolin-like_dom_sf"/>
</dbReference>
<dbReference type="PANTHER" id="PTHR11977:SF51">
    <property type="entry name" value="PROTEIN FLIGHTLESS-1 HOMOLOG"/>
    <property type="match status" value="1"/>
</dbReference>
<dbReference type="Pfam" id="PF25480">
    <property type="entry name" value="DUF7904"/>
    <property type="match status" value="1"/>
</dbReference>
<reference evidence="3 4" key="1">
    <citation type="submission" date="2014-02" db="EMBL/GenBank/DDBJ databases">
        <title>Transposable element dynamics among asymbiotic and ectomycorrhizal Amanita fungi.</title>
        <authorList>
            <consortium name="DOE Joint Genome Institute"/>
            <person name="Hess J."/>
            <person name="Skrede I."/>
            <person name="Wolfe B."/>
            <person name="LaButti K."/>
            <person name="Ohm R.A."/>
            <person name="Grigoriev I.V."/>
            <person name="Pringle A."/>
        </authorList>
    </citation>
    <scope>NUCLEOTIDE SEQUENCE [LARGE SCALE GENOMIC DNA]</scope>
    <source>
        <strain evidence="3 4">SKay4041</strain>
    </source>
</reference>
<dbReference type="GO" id="GO:0051015">
    <property type="term" value="F:actin filament binding"/>
    <property type="evidence" value="ECO:0007669"/>
    <property type="project" value="InterPro"/>
</dbReference>
<dbReference type="AlphaFoldDB" id="A0A2A9NNK9"/>
<dbReference type="Gene3D" id="3.40.20.10">
    <property type="entry name" value="Severin"/>
    <property type="match status" value="2"/>
</dbReference>
<protein>
    <recommendedName>
        <fullName evidence="2">DUF7904 domain-containing protein</fullName>
    </recommendedName>
</protein>
<keyword evidence="1" id="KW-0677">Repeat</keyword>
<dbReference type="Proteomes" id="UP000242287">
    <property type="component" value="Unassembled WGS sequence"/>
</dbReference>
<dbReference type="STRING" id="703135.A0A2A9NNK9"/>
<dbReference type="SUPFAM" id="SSF55753">
    <property type="entry name" value="Actin depolymerizing proteins"/>
    <property type="match status" value="2"/>
</dbReference>
<dbReference type="PANTHER" id="PTHR11977">
    <property type="entry name" value="VILLIN"/>
    <property type="match status" value="1"/>
</dbReference>
<gene>
    <name evidence="3" type="ORF">AMATHDRAFT_75292</name>
</gene>
<evidence type="ECO:0000313" key="3">
    <source>
        <dbReference type="EMBL" id="PFH50904.1"/>
    </source>
</evidence>
<name>A0A2A9NNK9_9AGAR</name>